<protein>
    <submittedName>
        <fullName evidence="1">Uncharacterized protein</fullName>
    </submittedName>
</protein>
<sequence>MAPERLPFWLPIVAVTLSNERIAGLLGNSTARRVAVLRTRYGLPSFPHPLNGPMDVDWPCLLGQVEDGLLAELISRFYAITITPELIALIRADRGLSSYSSRKPKLEPHVRELVGKYGSANIAKGWDVDANAVEAYRKLAKVELQITGDDLPASGRWKAEWISLFPQHTNAQIARATGIPIDAVRQKRKSLRIAGPASRTYWKLVSAAELNAMTDAELASQYGGPTADYAAQRLSLALQDSELSKRLLRERRLPDELAHYLSTMPARRLARLTGLSEYHLDNQRRELGLEAYASLPSELDDLLSTRPDTELADMFHVAVATVRSRRKVLGKPPFRHPKRLAEQS</sequence>
<dbReference type="Proteomes" id="UP000255303">
    <property type="component" value="Unassembled WGS sequence"/>
</dbReference>
<dbReference type="RefSeq" id="WP_084344005.1">
    <property type="nucleotide sequence ID" value="NZ_FNZC01000101.1"/>
</dbReference>
<evidence type="ECO:0000313" key="1">
    <source>
        <dbReference type="EMBL" id="SUE72645.1"/>
    </source>
</evidence>
<reference evidence="1 2" key="1">
    <citation type="submission" date="2018-06" db="EMBL/GenBank/DDBJ databases">
        <authorList>
            <consortium name="Pathogen Informatics"/>
            <person name="Doyle S."/>
        </authorList>
    </citation>
    <scope>NUCLEOTIDE SEQUENCE [LARGE SCALE GENOMIC DNA]</scope>
    <source>
        <strain evidence="1 2">NCTC10692</strain>
    </source>
</reference>
<name>A0A379PKE7_ECTOL</name>
<dbReference type="EMBL" id="UGUV01000003">
    <property type="protein sequence ID" value="SUE72645.1"/>
    <property type="molecule type" value="Genomic_DNA"/>
</dbReference>
<gene>
    <name evidence="1" type="ORF">NCTC10692_04801</name>
</gene>
<accession>A0A379PKE7</accession>
<evidence type="ECO:0000313" key="2">
    <source>
        <dbReference type="Proteomes" id="UP000255303"/>
    </source>
</evidence>
<proteinExistence type="predicted"/>
<organism evidence="1 2">
    <name type="scientific">Ectopseudomonas oleovorans</name>
    <name type="common">Pseudomonas oleovorans</name>
    <dbReference type="NCBI Taxonomy" id="301"/>
    <lineage>
        <taxon>Bacteria</taxon>
        <taxon>Pseudomonadati</taxon>
        <taxon>Pseudomonadota</taxon>
        <taxon>Gammaproteobacteria</taxon>
        <taxon>Pseudomonadales</taxon>
        <taxon>Pseudomonadaceae</taxon>
        <taxon>Ectopseudomonas</taxon>
    </lineage>
</organism>
<dbReference type="AlphaFoldDB" id="A0A379PKE7"/>